<comment type="caution">
    <text evidence="1">The sequence shown here is derived from an EMBL/GenBank/DDBJ whole genome shotgun (WGS) entry which is preliminary data.</text>
</comment>
<dbReference type="RefSeq" id="WP_310357584.1">
    <property type="nucleotide sequence ID" value="NZ_JAVDVC010000002.1"/>
</dbReference>
<sequence length="89" mass="10017">MSKLQELIKKARSGLSIQENISDEGWQAIATQCGAAELAEIQERIVKLRAERETVEEWDGDTQDDLYFAITAFTRLMELVTIALSETKA</sequence>
<dbReference type="AlphaFoldDB" id="A0AAW8M6F7"/>
<evidence type="ECO:0000313" key="2">
    <source>
        <dbReference type="Proteomes" id="UP001252613"/>
    </source>
</evidence>
<proteinExistence type="predicted"/>
<gene>
    <name evidence="1" type="ORF">J2W43_001234</name>
</gene>
<dbReference type="Proteomes" id="UP001252613">
    <property type="component" value="Unassembled WGS sequence"/>
</dbReference>
<protein>
    <submittedName>
        <fullName evidence="1">Uncharacterized protein</fullName>
    </submittedName>
</protein>
<reference evidence="1" key="1">
    <citation type="submission" date="2023-07" db="EMBL/GenBank/DDBJ databases">
        <title>Sorghum-associated microbial communities from plants grown in Nebraska, USA.</title>
        <authorList>
            <person name="Schachtman D."/>
        </authorList>
    </citation>
    <scope>NUCLEOTIDE SEQUENCE</scope>
    <source>
        <strain evidence="1">3432</strain>
    </source>
</reference>
<accession>A0AAW8M6F7</accession>
<organism evidence="1 2">
    <name type="scientific">Pseudomonas brassicacearum</name>
    <dbReference type="NCBI Taxonomy" id="930166"/>
    <lineage>
        <taxon>Bacteria</taxon>
        <taxon>Pseudomonadati</taxon>
        <taxon>Pseudomonadota</taxon>
        <taxon>Gammaproteobacteria</taxon>
        <taxon>Pseudomonadales</taxon>
        <taxon>Pseudomonadaceae</taxon>
        <taxon>Pseudomonas</taxon>
    </lineage>
</organism>
<evidence type="ECO:0000313" key="1">
    <source>
        <dbReference type="EMBL" id="MDR6957258.1"/>
    </source>
</evidence>
<dbReference type="EMBL" id="JAVDVC010000002">
    <property type="protein sequence ID" value="MDR6957258.1"/>
    <property type="molecule type" value="Genomic_DNA"/>
</dbReference>
<name>A0AAW8M6F7_9PSED</name>